<dbReference type="InterPro" id="IPR036691">
    <property type="entry name" value="Endo/exonu/phosph_ase_sf"/>
</dbReference>
<dbReference type="Proteomes" id="UP000887568">
    <property type="component" value="Unplaced"/>
</dbReference>
<organism evidence="1 2">
    <name type="scientific">Patiria miniata</name>
    <name type="common">Bat star</name>
    <name type="synonym">Asterina miniata</name>
    <dbReference type="NCBI Taxonomy" id="46514"/>
    <lineage>
        <taxon>Eukaryota</taxon>
        <taxon>Metazoa</taxon>
        <taxon>Echinodermata</taxon>
        <taxon>Eleutherozoa</taxon>
        <taxon>Asterozoa</taxon>
        <taxon>Asteroidea</taxon>
        <taxon>Valvatacea</taxon>
        <taxon>Valvatida</taxon>
        <taxon>Asterinidae</taxon>
        <taxon>Patiria</taxon>
    </lineage>
</organism>
<evidence type="ECO:0008006" key="3">
    <source>
        <dbReference type="Google" id="ProtNLM"/>
    </source>
</evidence>
<reference evidence="1" key="1">
    <citation type="submission" date="2022-11" db="UniProtKB">
        <authorList>
            <consortium name="EnsemblMetazoa"/>
        </authorList>
    </citation>
    <scope>IDENTIFICATION</scope>
</reference>
<dbReference type="RefSeq" id="XP_038052822.1">
    <property type="nucleotide sequence ID" value="XM_038196894.1"/>
</dbReference>
<keyword evidence="2" id="KW-1185">Reference proteome</keyword>
<name>A0A913ZM41_PATMI</name>
<dbReference type="EnsemblMetazoa" id="XM_038196894.1">
    <property type="protein sequence ID" value="XP_038052822.1"/>
    <property type="gene ID" value="LOC119725488"/>
</dbReference>
<proteinExistence type="predicted"/>
<dbReference type="Gene3D" id="3.60.10.10">
    <property type="entry name" value="Endonuclease/exonuclease/phosphatase"/>
    <property type="match status" value="1"/>
</dbReference>
<dbReference type="AlphaFoldDB" id="A0A913ZM41"/>
<dbReference type="GeneID" id="119725488"/>
<dbReference type="OrthoDB" id="6021489at2759"/>
<protein>
    <recommendedName>
        <fullName evidence="3">Endonuclease/exonuclease/phosphatase domain-containing protein</fullName>
    </recommendedName>
</protein>
<dbReference type="SUPFAM" id="SSF56219">
    <property type="entry name" value="DNase I-like"/>
    <property type="match status" value="1"/>
</dbReference>
<accession>A0A913ZM41</accession>
<evidence type="ECO:0000313" key="1">
    <source>
        <dbReference type="EnsemblMetazoa" id="XP_038052822.1"/>
    </source>
</evidence>
<evidence type="ECO:0000313" key="2">
    <source>
        <dbReference type="Proteomes" id="UP000887568"/>
    </source>
</evidence>
<sequence>MEDKGAKELVDRMRRHGVAVCGIQEHRRVHDGTRDIVVTNMKISNLSPHRLGEMKHRQQLVGNPVLTAIVAYAPTLLAPYEEKRKFYDDLRRAVEAVPQYHFLAILGDFNARLGQGDVPFTFHQVTNDNGVRMPDLIEDYSLLVNNTMFEKRKGRLWALL</sequence>